<reference evidence="2" key="1">
    <citation type="submission" date="2021-01" db="EMBL/GenBank/DDBJ databases">
        <authorList>
            <person name="Corre E."/>
            <person name="Pelletier E."/>
            <person name="Niang G."/>
            <person name="Scheremetjew M."/>
            <person name="Finn R."/>
            <person name="Kale V."/>
            <person name="Holt S."/>
            <person name="Cochrane G."/>
            <person name="Meng A."/>
            <person name="Brown T."/>
            <person name="Cohen L."/>
        </authorList>
    </citation>
    <scope>NUCLEOTIDE SEQUENCE</scope>
    <source>
        <strain evidence="2">CCMP1381</strain>
    </source>
</reference>
<evidence type="ECO:0000313" key="2">
    <source>
        <dbReference type="EMBL" id="CAD9464351.1"/>
    </source>
</evidence>
<sequence length="141" mass="15899">MSSSPDPRTAHLPQDFSILGPFQPPDPMVKGINYVRAEKKWKLVVCLLIDIIGFSSFLLPIIGEAMDLFWAPIQTYLLWYMFGSVVVAGLSFTEEILPGTDFIPTATIAWTLENTDYGPDFIRQGIGIVKLFGENCRQRRE</sequence>
<keyword evidence="1" id="KW-1133">Transmembrane helix</keyword>
<proteinExistence type="predicted"/>
<feature type="transmembrane region" description="Helical" evidence="1">
    <location>
        <begin position="69"/>
        <end position="92"/>
    </location>
</feature>
<gene>
    <name evidence="2" type="ORF">DSPE1174_LOCUS25660</name>
</gene>
<dbReference type="EMBL" id="HBGS01049285">
    <property type="protein sequence ID" value="CAD9464351.1"/>
    <property type="molecule type" value="Transcribed_RNA"/>
</dbReference>
<dbReference type="AlphaFoldDB" id="A0A7S2DVR4"/>
<keyword evidence="1" id="KW-0472">Membrane</keyword>
<evidence type="ECO:0000256" key="1">
    <source>
        <dbReference type="SAM" id="Phobius"/>
    </source>
</evidence>
<organism evidence="2">
    <name type="scientific">Octactis speculum</name>
    <dbReference type="NCBI Taxonomy" id="3111310"/>
    <lineage>
        <taxon>Eukaryota</taxon>
        <taxon>Sar</taxon>
        <taxon>Stramenopiles</taxon>
        <taxon>Ochrophyta</taxon>
        <taxon>Dictyochophyceae</taxon>
        <taxon>Dictyochales</taxon>
        <taxon>Dictyochaceae</taxon>
        <taxon>Octactis</taxon>
    </lineage>
</organism>
<accession>A0A7S2DVR4</accession>
<keyword evidence="1" id="KW-0812">Transmembrane</keyword>
<name>A0A7S2DVR4_9STRA</name>
<protein>
    <submittedName>
        <fullName evidence="2">Uncharacterized protein</fullName>
    </submittedName>
</protein>
<feature type="transmembrane region" description="Helical" evidence="1">
    <location>
        <begin position="43"/>
        <end position="63"/>
    </location>
</feature>